<evidence type="ECO:0000313" key="3">
    <source>
        <dbReference type="Proteomes" id="UP001501095"/>
    </source>
</evidence>
<dbReference type="CDD" id="cd06587">
    <property type="entry name" value="VOC"/>
    <property type="match status" value="1"/>
</dbReference>
<dbReference type="EMBL" id="BAAATM010000015">
    <property type="protein sequence ID" value="GAA2544054.1"/>
    <property type="molecule type" value="Genomic_DNA"/>
</dbReference>
<dbReference type="Proteomes" id="UP001501095">
    <property type="component" value="Unassembled WGS sequence"/>
</dbReference>
<protein>
    <submittedName>
        <fullName evidence="2">VOC family protein</fullName>
    </submittedName>
</protein>
<organism evidence="2 3">
    <name type="scientific">Streptomyces levis</name>
    <dbReference type="NCBI Taxonomy" id="285566"/>
    <lineage>
        <taxon>Bacteria</taxon>
        <taxon>Bacillati</taxon>
        <taxon>Actinomycetota</taxon>
        <taxon>Actinomycetes</taxon>
        <taxon>Kitasatosporales</taxon>
        <taxon>Streptomycetaceae</taxon>
        <taxon>Streptomyces</taxon>
    </lineage>
</organism>
<dbReference type="SUPFAM" id="SSF54593">
    <property type="entry name" value="Glyoxalase/Bleomycin resistance protein/Dihydroxybiphenyl dioxygenase"/>
    <property type="match status" value="1"/>
</dbReference>
<proteinExistence type="predicted"/>
<accession>A0ABN3NWT0</accession>
<dbReference type="InterPro" id="IPR041581">
    <property type="entry name" value="Glyoxalase_6"/>
</dbReference>
<gene>
    <name evidence="2" type="ORF">GCM10010423_48970</name>
</gene>
<dbReference type="Gene3D" id="3.10.180.10">
    <property type="entry name" value="2,3-Dihydroxybiphenyl 1,2-Dioxygenase, domain 1"/>
    <property type="match status" value="1"/>
</dbReference>
<comment type="caution">
    <text evidence="2">The sequence shown here is derived from an EMBL/GenBank/DDBJ whole genome shotgun (WGS) entry which is preliminary data.</text>
</comment>
<keyword evidence="3" id="KW-1185">Reference proteome</keyword>
<dbReference type="PANTHER" id="PTHR35908:SF1">
    <property type="entry name" value="CONSERVED PROTEIN"/>
    <property type="match status" value="1"/>
</dbReference>
<dbReference type="RefSeq" id="WP_344539915.1">
    <property type="nucleotide sequence ID" value="NZ_BAAATM010000015.1"/>
</dbReference>
<feature type="domain" description="Glyoxalase-like" evidence="1">
    <location>
        <begin position="6"/>
        <end position="119"/>
    </location>
</feature>
<evidence type="ECO:0000259" key="1">
    <source>
        <dbReference type="Pfam" id="PF18029"/>
    </source>
</evidence>
<dbReference type="InterPro" id="IPR029068">
    <property type="entry name" value="Glyas_Bleomycin-R_OHBP_Dase"/>
</dbReference>
<name>A0ABN3NWT0_9ACTN</name>
<dbReference type="PANTHER" id="PTHR35908">
    <property type="entry name" value="HYPOTHETICAL FUSION PROTEIN"/>
    <property type="match status" value="1"/>
</dbReference>
<evidence type="ECO:0000313" key="2">
    <source>
        <dbReference type="EMBL" id="GAA2544054.1"/>
    </source>
</evidence>
<reference evidence="2 3" key="1">
    <citation type="journal article" date="2019" name="Int. J. Syst. Evol. Microbiol.">
        <title>The Global Catalogue of Microorganisms (GCM) 10K type strain sequencing project: providing services to taxonomists for standard genome sequencing and annotation.</title>
        <authorList>
            <consortium name="The Broad Institute Genomics Platform"/>
            <consortium name="The Broad Institute Genome Sequencing Center for Infectious Disease"/>
            <person name="Wu L."/>
            <person name="Ma J."/>
        </authorList>
    </citation>
    <scope>NUCLEOTIDE SEQUENCE [LARGE SCALE GENOMIC DNA]</scope>
    <source>
        <strain evidence="2 3">JCM 6924</strain>
    </source>
</reference>
<dbReference type="Pfam" id="PF18029">
    <property type="entry name" value="Glyoxalase_6"/>
    <property type="match status" value="1"/>
</dbReference>
<sequence length="131" mass="14478">MRLTAAVLDASNARELADFYLRLLPGWGVWRDEDGPDWVHIRPPGGGTGLSFQTEPAYVPPVWPSGPDRQQMMVHLDIEVDDVERETARALAVGARLADVQPQDHVRVLLDPAGHPFCLYTDESPPPGESQ</sequence>